<evidence type="ECO:0000313" key="2">
    <source>
        <dbReference type="EMBL" id="VVM08327.1"/>
    </source>
</evidence>
<dbReference type="Proteomes" id="UP000381693">
    <property type="component" value="Unassembled WGS sequence"/>
</dbReference>
<proteinExistence type="predicted"/>
<dbReference type="InterPro" id="IPR012577">
    <property type="entry name" value="NIPSNAP"/>
</dbReference>
<dbReference type="AlphaFoldDB" id="A0A5E6MR78"/>
<dbReference type="RefSeq" id="WP_142525944.1">
    <property type="nucleotide sequence ID" value="NZ_CABFUZ020000246.1"/>
</dbReference>
<comment type="caution">
    <text evidence="2">The sequence shown here is derived from an EMBL/GenBank/DDBJ whole genome shotgun (WGS) entry which is preliminary data.</text>
</comment>
<gene>
    <name evidence="2" type="ORF">MAMC_02058</name>
</gene>
<dbReference type="EMBL" id="CABFUZ020000246">
    <property type="protein sequence ID" value="VVM08327.1"/>
    <property type="molecule type" value="Genomic_DNA"/>
</dbReference>
<reference evidence="2" key="1">
    <citation type="submission" date="2019-09" db="EMBL/GenBank/DDBJ databases">
        <authorList>
            <person name="Cremers G."/>
        </authorList>
    </citation>
    <scope>NUCLEOTIDE SEQUENCE [LARGE SCALE GENOMIC DNA]</scope>
    <source>
        <strain evidence="2">3B</strain>
    </source>
</reference>
<protein>
    <recommendedName>
        <fullName evidence="1">NIPSNAP domain-containing protein</fullName>
    </recommendedName>
</protein>
<accession>A0A5E6MR78</accession>
<evidence type="ECO:0000313" key="3">
    <source>
        <dbReference type="Proteomes" id="UP000381693"/>
    </source>
</evidence>
<feature type="domain" description="NIPSNAP" evidence="1">
    <location>
        <begin position="3"/>
        <end position="102"/>
    </location>
</feature>
<dbReference type="SUPFAM" id="SSF54909">
    <property type="entry name" value="Dimeric alpha+beta barrel"/>
    <property type="match status" value="1"/>
</dbReference>
<organism evidence="2 3">
    <name type="scientific">Methylacidimicrobium cyclopophantes</name>
    <dbReference type="NCBI Taxonomy" id="1041766"/>
    <lineage>
        <taxon>Bacteria</taxon>
        <taxon>Pseudomonadati</taxon>
        <taxon>Verrucomicrobiota</taxon>
        <taxon>Methylacidimicrobium</taxon>
    </lineage>
</organism>
<dbReference type="InterPro" id="IPR011008">
    <property type="entry name" value="Dimeric_a/b-barrel"/>
</dbReference>
<dbReference type="Gene3D" id="3.30.70.100">
    <property type="match status" value="1"/>
</dbReference>
<dbReference type="Pfam" id="PF07978">
    <property type="entry name" value="NIPSNAP"/>
    <property type="match status" value="1"/>
</dbReference>
<evidence type="ECO:0000259" key="1">
    <source>
        <dbReference type="Pfam" id="PF07978"/>
    </source>
</evidence>
<dbReference type="OrthoDB" id="9809695at2"/>
<keyword evidence="3" id="KW-1185">Reference proteome</keyword>
<name>A0A5E6MR78_9BACT</name>
<sequence length="106" mass="12351">MIYELREYRIKPGCLQEFVRFMDEELLPFQASKGVTVVGSFTVPQDPSRYVWIRAFANERERERICQAVYGSSEWEERFGPKCDELMEAQGLQVSLLEPTPGSRLQ</sequence>